<name>A0A1G9DJ73_9BACL</name>
<dbReference type="EMBL" id="FNDX01000048">
    <property type="protein sequence ID" value="SDK63860.1"/>
    <property type="molecule type" value="Genomic_DNA"/>
</dbReference>
<dbReference type="GO" id="GO:0016831">
    <property type="term" value="F:carboxy-lyase activity"/>
    <property type="evidence" value="ECO:0007669"/>
    <property type="project" value="InterPro"/>
</dbReference>
<dbReference type="Proteomes" id="UP000199050">
    <property type="component" value="Unassembled WGS sequence"/>
</dbReference>
<dbReference type="InterPro" id="IPR002830">
    <property type="entry name" value="UbiD"/>
</dbReference>
<reference evidence="6" key="1">
    <citation type="submission" date="2016-10" db="EMBL/GenBank/DDBJ databases">
        <authorList>
            <person name="Varghese N."/>
            <person name="Submissions S."/>
        </authorList>
    </citation>
    <scope>NUCLEOTIDE SEQUENCE [LARGE SCALE GENOMIC DNA]</scope>
    <source>
        <strain evidence="6">CGMCC 1.11012</strain>
    </source>
</reference>
<dbReference type="InterPro" id="IPR049381">
    <property type="entry name" value="UbiD-like_C"/>
</dbReference>
<dbReference type="Gene3D" id="3.40.1670.10">
    <property type="entry name" value="UbiD C-terminal domain-like"/>
    <property type="match status" value="1"/>
</dbReference>
<evidence type="ECO:0000313" key="5">
    <source>
        <dbReference type="EMBL" id="SDK63860.1"/>
    </source>
</evidence>
<keyword evidence="6" id="KW-1185">Reference proteome</keyword>
<dbReference type="RefSeq" id="WP_090718912.1">
    <property type="nucleotide sequence ID" value="NZ_CBCSKY010000051.1"/>
</dbReference>
<dbReference type="Pfam" id="PF20695">
    <property type="entry name" value="UbiD_N"/>
    <property type="match status" value="1"/>
</dbReference>
<evidence type="ECO:0000259" key="3">
    <source>
        <dbReference type="Pfam" id="PF20695"/>
    </source>
</evidence>
<sequence>MAAVNIRQLLDRWEPGGQLLRIRREVDPRFELGAVVKAVRGKQPLLFEKVKGFNGPMAVGLGGSKELIADSMDTTPEELLPGLVAAIVQPTPTRLVQQAPVQEQVITSRISLKELFPVCTYHAEDSGAYYVSGVMVVKGEDGRKRYTSIRRMQLLDGNRTGILISSPELFQQYKDFEARGEPLEVAFMFGVVPAVVLASQISTHLFHTDKLEVASALLGQPLEVVRCRTVDLEVLAEAEVVFEGRILPGIREPEGPFGELGGYYGPRTEQPVVEISAVTHRSQPIWQTILPASYEEKLPMAIAREVALLGSVRQVVPGVKAVHITMGGVGRYHAVIQIRKVQEGDGKTALLAAFAGDKDLKHVVVVDEDVNLLDPLDVEWAIATRVQADLDLFIVPGAKGSPLEPSHNLRGVSAKMGIDATCPLAHKEQYRRTHIPGQDEIRLADYV</sequence>
<organism evidence="5 6">
    <name type="scientific">Paenibacillus typhae</name>
    <dbReference type="NCBI Taxonomy" id="1174501"/>
    <lineage>
        <taxon>Bacteria</taxon>
        <taxon>Bacillati</taxon>
        <taxon>Bacillota</taxon>
        <taxon>Bacilli</taxon>
        <taxon>Bacillales</taxon>
        <taxon>Paenibacillaceae</taxon>
        <taxon>Paenibacillus</taxon>
    </lineage>
</organism>
<dbReference type="AlphaFoldDB" id="A0A1G9DJ73"/>
<dbReference type="PANTHER" id="PTHR30108">
    <property type="entry name" value="3-OCTAPRENYL-4-HYDROXYBENZOATE CARBOXY-LYASE-RELATED"/>
    <property type="match status" value="1"/>
</dbReference>
<evidence type="ECO:0000259" key="4">
    <source>
        <dbReference type="Pfam" id="PF20696"/>
    </source>
</evidence>
<dbReference type="SUPFAM" id="SSF50475">
    <property type="entry name" value="FMN-binding split barrel"/>
    <property type="match status" value="1"/>
</dbReference>
<dbReference type="NCBIfam" id="TIGR00148">
    <property type="entry name" value="UbiD family decarboxylase"/>
    <property type="match status" value="1"/>
</dbReference>
<feature type="domain" description="3-octaprenyl-4-hydroxybenzoate carboxy-lyase-like Rift-related" evidence="2">
    <location>
        <begin position="96"/>
        <end position="292"/>
    </location>
</feature>
<dbReference type="Pfam" id="PF20696">
    <property type="entry name" value="UbiD_C"/>
    <property type="match status" value="1"/>
</dbReference>
<evidence type="ECO:0000259" key="2">
    <source>
        <dbReference type="Pfam" id="PF01977"/>
    </source>
</evidence>
<protein>
    <submittedName>
        <fullName evidence="5">UbiD family decarboxylase</fullName>
    </submittedName>
</protein>
<comment type="similarity">
    <text evidence="1">Belongs to the UbiD family.</text>
</comment>
<proteinExistence type="inferred from homology"/>
<gene>
    <name evidence="5" type="ORF">SAMN05216192_14840</name>
</gene>
<dbReference type="InterPro" id="IPR049383">
    <property type="entry name" value="UbiD-like_N"/>
</dbReference>
<dbReference type="Pfam" id="PF01977">
    <property type="entry name" value="UbiD"/>
    <property type="match status" value="1"/>
</dbReference>
<dbReference type="OrthoDB" id="9809841at2"/>
<accession>A0A1G9DJ73</accession>
<evidence type="ECO:0000256" key="1">
    <source>
        <dbReference type="ARBA" id="ARBA00010021"/>
    </source>
</evidence>
<feature type="domain" description="3-octaprenyl-4-hydroxybenzoate carboxy-lyase-like N-terminal" evidence="3">
    <location>
        <begin position="14"/>
        <end position="86"/>
    </location>
</feature>
<dbReference type="SUPFAM" id="SSF143968">
    <property type="entry name" value="UbiD C-terminal domain-like"/>
    <property type="match status" value="1"/>
</dbReference>
<evidence type="ECO:0000313" key="6">
    <source>
        <dbReference type="Proteomes" id="UP000199050"/>
    </source>
</evidence>
<feature type="domain" description="3-octaprenyl-4-hydroxybenzoate carboxy-lyase-like C-terminal" evidence="4">
    <location>
        <begin position="300"/>
        <end position="420"/>
    </location>
</feature>
<dbReference type="PANTHER" id="PTHR30108:SF21">
    <property type="entry name" value="4-HYDROXYBENZOATE DECARBOXYLASE"/>
    <property type="match status" value="1"/>
</dbReference>
<dbReference type="InterPro" id="IPR048304">
    <property type="entry name" value="UbiD_Rift_dom"/>
</dbReference>
<dbReference type="GO" id="GO:0005737">
    <property type="term" value="C:cytoplasm"/>
    <property type="evidence" value="ECO:0007669"/>
    <property type="project" value="TreeGrafter"/>
</dbReference>
<dbReference type="STRING" id="1174501.SAMN05216192_14840"/>